<proteinExistence type="predicted"/>
<dbReference type="CDD" id="cd01519">
    <property type="entry name" value="RHOD_HSP67B2"/>
    <property type="match status" value="1"/>
</dbReference>
<evidence type="ECO:0000313" key="3">
    <source>
        <dbReference type="EMBL" id="KAA8901774.1"/>
    </source>
</evidence>
<dbReference type="PANTHER" id="PTHR44086:SF10">
    <property type="entry name" value="THIOSULFATE SULFURTRANSFERASE_RHODANESE-LIKE DOMAIN-CONTAINING PROTEIN 3"/>
    <property type="match status" value="1"/>
</dbReference>
<dbReference type="InParanoid" id="A0A5J5ESJ6"/>
<evidence type="ECO:0000259" key="2">
    <source>
        <dbReference type="PROSITE" id="PS50206"/>
    </source>
</evidence>
<dbReference type="PANTHER" id="PTHR44086">
    <property type="entry name" value="THIOSULFATE SULFURTRANSFERASE RDL2, MITOCHONDRIAL-RELATED"/>
    <property type="match status" value="1"/>
</dbReference>
<dbReference type="InterPro" id="IPR036873">
    <property type="entry name" value="Rhodanese-like_dom_sf"/>
</dbReference>
<dbReference type="EMBL" id="VXIS01000141">
    <property type="protein sequence ID" value="KAA8901774.1"/>
    <property type="molecule type" value="Genomic_DNA"/>
</dbReference>
<sequence>MSFRILPSFARTLRPLTARPLPPQIRFYTAPSPKRYTFPEIRTLAASPRPSALLIDVREPGEFSAGAIPGAINLPIVTSPEALSLPADEFEDRFGFEKPRKDSEVVFYCKAGVRSAAAARIALAEGYEKVGEYPGSWLEWVEKKDA</sequence>
<dbReference type="OrthoDB" id="566238at2759"/>
<evidence type="ECO:0000256" key="1">
    <source>
        <dbReference type="RuleBase" id="RU000507"/>
    </source>
</evidence>
<keyword evidence="4" id="KW-1185">Reference proteome</keyword>
<dbReference type="AlphaFoldDB" id="A0A5J5ESJ6"/>
<dbReference type="PROSITE" id="PS50206">
    <property type="entry name" value="RHODANESE_3"/>
    <property type="match status" value="1"/>
</dbReference>
<accession>A0A5J5ESJ6</accession>
<dbReference type="SMART" id="SM00450">
    <property type="entry name" value="RHOD"/>
    <property type="match status" value="1"/>
</dbReference>
<dbReference type="FunCoup" id="A0A5J5ESJ6">
    <property type="interactions" value="563"/>
</dbReference>
<name>A0A5J5ESJ6_9PEZI</name>
<gene>
    <name evidence="3" type="ORF">FN846DRAFT_780931</name>
</gene>
<dbReference type="Gene3D" id="3.40.250.10">
    <property type="entry name" value="Rhodanese-like domain"/>
    <property type="match status" value="1"/>
</dbReference>
<dbReference type="GO" id="GO:0005739">
    <property type="term" value="C:mitochondrion"/>
    <property type="evidence" value="ECO:0007669"/>
    <property type="project" value="TreeGrafter"/>
</dbReference>
<dbReference type="InterPro" id="IPR001307">
    <property type="entry name" value="Thiosulphate_STrfase_CS"/>
</dbReference>
<reference evidence="3 4" key="1">
    <citation type="submission" date="2019-09" db="EMBL/GenBank/DDBJ databases">
        <title>Draft genome of the ectomycorrhizal ascomycete Sphaerosporella brunnea.</title>
        <authorList>
            <consortium name="DOE Joint Genome Institute"/>
            <person name="Benucci G.M."/>
            <person name="Marozzi G."/>
            <person name="Antonielli L."/>
            <person name="Sanchez S."/>
            <person name="Marco P."/>
            <person name="Wang X."/>
            <person name="Falini L.B."/>
            <person name="Barry K."/>
            <person name="Haridas S."/>
            <person name="Lipzen A."/>
            <person name="Labutti K."/>
            <person name="Grigoriev I.V."/>
            <person name="Murat C."/>
            <person name="Martin F."/>
            <person name="Albertini E."/>
            <person name="Donnini D."/>
            <person name="Bonito G."/>
        </authorList>
    </citation>
    <scope>NUCLEOTIDE SEQUENCE [LARGE SCALE GENOMIC DNA]</scope>
    <source>
        <strain evidence="3 4">Sb_GMNB300</strain>
    </source>
</reference>
<comment type="caution">
    <text evidence="3">The sequence shown here is derived from an EMBL/GenBank/DDBJ whole genome shotgun (WGS) entry which is preliminary data.</text>
</comment>
<protein>
    <recommendedName>
        <fullName evidence="1">Sulfurtransferase</fullName>
    </recommendedName>
</protein>
<dbReference type="InterPro" id="IPR001763">
    <property type="entry name" value="Rhodanese-like_dom"/>
</dbReference>
<keyword evidence="1 3" id="KW-0808">Transferase</keyword>
<evidence type="ECO:0000313" key="4">
    <source>
        <dbReference type="Proteomes" id="UP000326924"/>
    </source>
</evidence>
<organism evidence="3 4">
    <name type="scientific">Sphaerosporella brunnea</name>
    <dbReference type="NCBI Taxonomy" id="1250544"/>
    <lineage>
        <taxon>Eukaryota</taxon>
        <taxon>Fungi</taxon>
        <taxon>Dikarya</taxon>
        <taxon>Ascomycota</taxon>
        <taxon>Pezizomycotina</taxon>
        <taxon>Pezizomycetes</taxon>
        <taxon>Pezizales</taxon>
        <taxon>Pyronemataceae</taxon>
        <taxon>Sphaerosporella</taxon>
    </lineage>
</organism>
<dbReference type="PROSITE" id="PS00683">
    <property type="entry name" value="RHODANESE_2"/>
    <property type="match status" value="1"/>
</dbReference>
<dbReference type="Proteomes" id="UP000326924">
    <property type="component" value="Unassembled WGS sequence"/>
</dbReference>
<feature type="domain" description="Rhodanese" evidence="2">
    <location>
        <begin position="48"/>
        <end position="142"/>
    </location>
</feature>
<dbReference type="SUPFAM" id="SSF52821">
    <property type="entry name" value="Rhodanese/Cell cycle control phosphatase"/>
    <property type="match status" value="1"/>
</dbReference>
<dbReference type="GO" id="GO:0004792">
    <property type="term" value="F:thiosulfate-cyanide sulfurtransferase activity"/>
    <property type="evidence" value="ECO:0007669"/>
    <property type="project" value="InterPro"/>
</dbReference>
<dbReference type="Pfam" id="PF00581">
    <property type="entry name" value="Rhodanese"/>
    <property type="match status" value="1"/>
</dbReference>